<reference evidence="2 3" key="1">
    <citation type="submission" date="2016-10" db="EMBL/GenBank/DDBJ databases">
        <title>Arsenicibacter rosenii gen. nov., sp. nov., an efficient arsenic-methylating bacterium isolated from an arsenic-contaminated paddy soil.</title>
        <authorList>
            <person name="Huang K."/>
        </authorList>
    </citation>
    <scope>NUCLEOTIDE SEQUENCE [LARGE SCALE GENOMIC DNA]</scope>
    <source>
        <strain evidence="2 3">SM-1</strain>
    </source>
</reference>
<feature type="transmembrane region" description="Helical" evidence="1">
    <location>
        <begin position="364"/>
        <end position="386"/>
    </location>
</feature>
<evidence type="ECO:0000313" key="2">
    <source>
        <dbReference type="EMBL" id="OIN60116.1"/>
    </source>
</evidence>
<accession>A0A1S2VPJ6</accession>
<keyword evidence="3" id="KW-1185">Reference proteome</keyword>
<feature type="transmembrane region" description="Helical" evidence="1">
    <location>
        <begin position="133"/>
        <end position="153"/>
    </location>
</feature>
<organism evidence="2 3">
    <name type="scientific">Arsenicibacter rosenii</name>
    <dbReference type="NCBI Taxonomy" id="1750698"/>
    <lineage>
        <taxon>Bacteria</taxon>
        <taxon>Pseudomonadati</taxon>
        <taxon>Bacteroidota</taxon>
        <taxon>Cytophagia</taxon>
        <taxon>Cytophagales</taxon>
        <taxon>Spirosomataceae</taxon>
        <taxon>Arsenicibacter</taxon>
    </lineage>
</organism>
<comment type="caution">
    <text evidence="2">The sequence shown here is derived from an EMBL/GenBank/DDBJ whole genome shotgun (WGS) entry which is preliminary data.</text>
</comment>
<feature type="transmembrane region" description="Helical" evidence="1">
    <location>
        <begin position="12"/>
        <end position="32"/>
    </location>
</feature>
<feature type="transmembrane region" description="Helical" evidence="1">
    <location>
        <begin position="90"/>
        <end position="113"/>
    </location>
</feature>
<sequence length="395" mass="44970">MHTDGSRPAEAIIPTYVYAVVFSSLCIVWGLLWDIMWHTSIGRDGLLSPPHLLIYVGAIVSGLFSGYKILDLTFRRNHPERAGAVRFWGIFYGSLGALYCVWGAIAMLTSAPFDDWWHNTYGLDVQILTPPHTVLVLGMMFVQFGAMIGVLAIQNKFRDRAPETDDQQRQAQRLKLLFGISAGLLLAVWFTLLSEQMGRYDAHSSSYYQTAAIFFPIYLLAVSRASLLRYPLTTITAVYMLAMLIPSWILPFFPATPKLGPVLNPITHYQAFVFPQLLIIPGFLLDKLMHRYNGKLNDWLLALIAGILFVAVLSVVQWHMGTFLLESPLSRNRLFLSTSWYYGSDPTWEYRYKFYPNNEDTLPVFLKGIAMAMVYAVASARIGLWWGNWMKRVQR</sequence>
<proteinExistence type="predicted"/>
<keyword evidence="1" id="KW-1133">Transmembrane helix</keyword>
<evidence type="ECO:0000256" key="1">
    <source>
        <dbReference type="SAM" id="Phobius"/>
    </source>
</evidence>
<dbReference type="OrthoDB" id="919086at2"/>
<keyword evidence="1" id="KW-0472">Membrane</keyword>
<dbReference type="AlphaFoldDB" id="A0A1S2VPJ6"/>
<feature type="transmembrane region" description="Helical" evidence="1">
    <location>
        <begin position="174"/>
        <end position="194"/>
    </location>
</feature>
<feature type="transmembrane region" description="Helical" evidence="1">
    <location>
        <begin position="52"/>
        <end position="70"/>
    </location>
</feature>
<feature type="transmembrane region" description="Helical" evidence="1">
    <location>
        <begin position="269"/>
        <end position="288"/>
    </location>
</feature>
<feature type="transmembrane region" description="Helical" evidence="1">
    <location>
        <begin position="300"/>
        <end position="320"/>
    </location>
</feature>
<dbReference type="Proteomes" id="UP000181790">
    <property type="component" value="Unassembled WGS sequence"/>
</dbReference>
<feature type="transmembrane region" description="Helical" evidence="1">
    <location>
        <begin position="206"/>
        <end position="223"/>
    </location>
</feature>
<feature type="transmembrane region" description="Helical" evidence="1">
    <location>
        <begin position="230"/>
        <end position="249"/>
    </location>
</feature>
<name>A0A1S2VPJ6_9BACT</name>
<keyword evidence="1" id="KW-0812">Transmembrane</keyword>
<evidence type="ECO:0000313" key="3">
    <source>
        <dbReference type="Proteomes" id="UP000181790"/>
    </source>
</evidence>
<dbReference type="EMBL" id="MORL01000002">
    <property type="protein sequence ID" value="OIN60116.1"/>
    <property type="molecule type" value="Genomic_DNA"/>
</dbReference>
<protein>
    <submittedName>
        <fullName evidence="2">Uncharacterized protein</fullName>
    </submittedName>
</protein>
<gene>
    <name evidence="2" type="ORF">BLX24_04535</name>
</gene>